<dbReference type="AlphaFoldDB" id="A0A9K3Q5U1"/>
<evidence type="ECO:0000256" key="1">
    <source>
        <dbReference type="SAM" id="MobiDB-lite"/>
    </source>
</evidence>
<keyword evidence="4" id="KW-1185">Reference proteome</keyword>
<organism evidence="3 4">
    <name type="scientific">Nitzschia inconspicua</name>
    <dbReference type="NCBI Taxonomy" id="303405"/>
    <lineage>
        <taxon>Eukaryota</taxon>
        <taxon>Sar</taxon>
        <taxon>Stramenopiles</taxon>
        <taxon>Ochrophyta</taxon>
        <taxon>Bacillariophyta</taxon>
        <taxon>Bacillariophyceae</taxon>
        <taxon>Bacillariophycidae</taxon>
        <taxon>Bacillariales</taxon>
        <taxon>Bacillariaceae</taxon>
        <taxon>Nitzschia</taxon>
    </lineage>
</organism>
<evidence type="ECO:0000313" key="4">
    <source>
        <dbReference type="Proteomes" id="UP000693970"/>
    </source>
</evidence>
<feature type="compositionally biased region" description="Pro residues" evidence="1">
    <location>
        <begin position="360"/>
        <end position="372"/>
    </location>
</feature>
<evidence type="ECO:0000313" key="2">
    <source>
        <dbReference type="EMBL" id="KAG7342580.1"/>
    </source>
</evidence>
<accession>A0A9K3Q5U1</accession>
<comment type="caution">
    <text evidence="3">The sequence shown here is derived from an EMBL/GenBank/DDBJ whole genome shotgun (WGS) entry which is preliminary data.</text>
</comment>
<reference evidence="3" key="1">
    <citation type="journal article" date="2021" name="Sci. Rep.">
        <title>Diploid genomic architecture of Nitzschia inconspicua, an elite biomass production diatom.</title>
        <authorList>
            <person name="Oliver A."/>
            <person name="Podell S."/>
            <person name="Pinowska A."/>
            <person name="Traller J.C."/>
            <person name="Smith S.R."/>
            <person name="McClure R."/>
            <person name="Beliaev A."/>
            <person name="Bohutskyi P."/>
            <person name="Hill E.A."/>
            <person name="Rabines A."/>
            <person name="Zheng H."/>
            <person name="Allen L.Z."/>
            <person name="Kuo A."/>
            <person name="Grigoriev I.V."/>
            <person name="Allen A.E."/>
            <person name="Hazlebeck D."/>
            <person name="Allen E.E."/>
        </authorList>
    </citation>
    <scope>NUCLEOTIDE SEQUENCE</scope>
    <source>
        <strain evidence="3">Hildebrandi</strain>
    </source>
</reference>
<dbReference type="EMBL" id="JAGRRH010000003">
    <property type="protein sequence ID" value="KAG7371681.1"/>
    <property type="molecule type" value="Genomic_DNA"/>
</dbReference>
<dbReference type="Pfam" id="PF25192">
    <property type="entry name" value="DiatomPyrShell"/>
    <property type="match status" value="1"/>
</dbReference>
<name>A0A9K3Q5U1_9STRA</name>
<proteinExistence type="predicted"/>
<reference evidence="3" key="2">
    <citation type="submission" date="2021-04" db="EMBL/GenBank/DDBJ databases">
        <authorList>
            <person name="Podell S."/>
        </authorList>
    </citation>
    <scope>NUCLEOTIDE SEQUENCE</scope>
    <source>
        <strain evidence="3">Hildebrandi</strain>
    </source>
</reference>
<feature type="region of interest" description="Disordered" evidence="1">
    <location>
        <begin position="62"/>
        <end position="92"/>
    </location>
</feature>
<dbReference type="Proteomes" id="UP000693970">
    <property type="component" value="Unassembled WGS sequence"/>
</dbReference>
<feature type="region of interest" description="Disordered" evidence="1">
    <location>
        <begin position="339"/>
        <end position="372"/>
    </location>
</feature>
<evidence type="ECO:0000313" key="3">
    <source>
        <dbReference type="EMBL" id="KAG7371681.1"/>
    </source>
</evidence>
<gene>
    <name evidence="3" type="ORF">IV203_017822</name>
    <name evidence="2" type="ORF">IV203_020523</name>
</gene>
<dbReference type="EMBL" id="JAGRRH010000024">
    <property type="protein sequence ID" value="KAG7342580.1"/>
    <property type="molecule type" value="Genomic_DNA"/>
</dbReference>
<sequence length="396" mass="43762">MFRRRRLPSSPSTIITTTKTTTSSLYYRDGPDVDLYEHVTAEVLRPDVTVPPAAKRAFIVTDEDEERDAQKKQQQQRHHQASSSTFEPPSVWETSKVQTIEGGCLKTFTMDSPEVEHVQLLLKNDGTPLNAKADVFCGPGNAPMQLAVYSDDGARFPFSGVICTPYMVSHSIGVKNSGPIDENPMNAVVLADMEHIYGNRKDSHLYDQGNLAQLTHRLLEFGTLRRIHGGDDQVFAFHKPVESVQILLKTDGRPCQARIELCSDGDTIAQVVEVYSEDGHARPFFAVLDTPGLSNMVRVVNVGDPSFPISACVEPFMVDADYQPPSSAQQQDHPRVVHNIGLEDMPPPPPNHHHTMGQQPRPPPPRPNPIPVDPFIVGGNIGFPGIEDDVGFFFVD</sequence>
<dbReference type="InterPro" id="IPR057491">
    <property type="entry name" value="DiatomPyrShell"/>
</dbReference>
<protein>
    <submittedName>
        <fullName evidence="3">Uncharacterized protein</fullName>
    </submittedName>
</protein>